<dbReference type="Proteomes" id="UP001501231">
    <property type="component" value="Unassembled WGS sequence"/>
</dbReference>
<dbReference type="InterPro" id="IPR050789">
    <property type="entry name" value="Diverse_Enzym_Activities"/>
</dbReference>
<evidence type="ECO:0000313" key="4">
    <source>
        <dbReference type="Proteomes" id="UP001501231"/>
    </source>
</evidence>
<comment type="caution">
    <text evidence="3">The sequence shown here is derived from an EMBL/GenBank/DDBJ whole genome shotgun (WGS) entry which is preliminary data.</text>
</comment>
<evidence type="ECO:0000313" key="3">
    <source>
        <dbReference type="EMBL" id="GAA2403508.1"/>
    </source>
</evidence>
<dbReference type="EMBL" id="BAAARW010000002">
    <property type="protein sequence ID" value="GAA2403508.1"/>
    <property type="molecule type" value="Genomic_DNA"/>
</dbReference>
<dbReference type="SUPFAM" id="SSF56601">
    <property type="entry name" value="beta-lactamase/transpeptidase-like"/>
    <property type="match status" value="1"/>
</dbReference>
<feature type="chain" id="PRO_5045824573" evidence="1">
    <location>
        <begin position="28"/>
        <end position="381"/>
    </location>
</feature>
<proteinExistence type="predicted"/>
<dbReference type="PANTHER" id="PTHR43283">
    <property type="entry name" value="BETA-LACTAMASE-RELATED"/>
    <property type="match status" value="1"/>
</dbReference>
<dbReference type="PANTHER" id="PTHR43283:SF14">
    <property type="entry name" value="BLL8153 PROTEIN"/>
    <property type="match status" value="1"/>
</dbReference>
<dbReference type="Gene3D" id="3.40.710.10">
    <property type="entry name" value="DD-peptidase/beta-lactamase superfamily"/>
    <property type="match status" value="1"/>
</dbReference>
<feature type="domain" description="Beta-lactamase-related" evidence="2">
    <location>
        <begin position="75"/>
        <end position="346"/>
    </location>
</feature>
<keyword evidence="4" id="KW-1185">Reference proteome</keyword>
<dbReference type="Pfam" id="PF00144">
    <property type="entry name" value="Beta-lactamase"/>
    <property type="match status" value="1"/>
</dbReference>
<name>A0ABP5VHR4_9ACTN</name>
<protein>
    <submittedName>
        <fullName evidence="3">Serine hydrolase</fullName>
    </submittedName>
</protein>
<evidence type="ECO:0000256" key="1">
    <source>
        <dbReference type="SAM" id="SignalP"/>
    </source>
</evidence>
<gene>
    <name evidence="3" type="ORF">GCM10010191_08940</name>
</gene>
<evidence type="ECO:0000259" key="2">
    <source>
        <dbReference type="Pfam" id="PF00144"/>
    </source>
</evidence>
<dbReference type="InterPro" id="IPR001466">
    <property type="entry name" value="Beta-lactam-related"/>
</dbReference>
<accession>A0ABP5VHR4</accession>
<dbReference type="GO" id="GO:0016787">
    <property type="term" value="F:hydrolase activity"/>
    <property type="evidence" value="ECO:0007669"/>
    <property type="project" value="UniProtKB-KW"/>
</dbReference>
<reference evidence="4" key="1">
    <citation type="journal article" date="2019" name="Int. J. Syst. Evol. Microbiol.">
        <title>The Global Catalogue of Microorganisms (GCM) 10K type strain sequencing project: providing services to taxonomists for standard genome sequencing and annotation.</title>
        <authorList>
            <consortium name="The Broad Institute Genomics Platform"/>
            <consortium name="The Broad Institute Genome Sequencing Center for Infectious Disease"/>
            <person name="Wu L."/>
            <person name="Ma J."/>
        </authorList>
    </citation>
    <scope>NUCLEOTIDE SEQUENCE [LARGE SCALE GENOMIC DNA]</scope>
    <source>
        <strain evidence="4">JCM 3325</strain>
    </source>
</reference>
<dbReference type="InterPro" id="IPR012338">
    <property type="entry name" value="Beta-lactam/transpept-like"/>
</dbReference>
<sequence length="381" mass="41610">MRRRALAAGAVAAATALVFSTAPAVQAGPPPAPPSRATMEATRGFDMLHPSRHPVVLRDAPRRLNVTYTHKGRKRTLEQFLATTGTQGFVVLDAARGQEVVFERYSLADRDTRFQSWSVAKSFTSAAVGVALGEGAIDSIADPVTKYLPELAGSGFDGVSIRDLLRMSSGIAWNEYFDVPPVHVAASLGSPLPAMAKLRKRAWKPGSRFEYTSMNSFVLAWLVSRTTGVPYHRYVEQKLWQPAGMEATVQLGNDSNGNSMGYCCYYATDRDYARFGLLYLRGGRADGRQVVPESWVRESTRPSASFNKDYGLHWWVGENGDFMATGLAGQHIYVSPKREVVIVKSTLATIIGEDETEAAFRAVAAEVARTRASSRPGVPRS</sequence>
<keyword evidence="1" id="KW-0732">Signal</keyword>
<keyword evidence="3" id="KW-0378">Hydrolase</keyword>
<feature type="signal peptide" evidence="1">
    <location>
        <begin position="1"/>
        <end position="27"/>
    </location>
</feature>
<organism evidence="3 4">
    <name type="scientific">Actinomadura vinacea</name>
    <dbReference type="NCBI Taxonomy" id="115336"/>
    <lineage>
        <taxon>Bacteria</taxon>
        <taxon>Bacillati</taxon>
        <taxon>Actinomycetota</taxon>
        <taxon>Actinomycetes</taxon>
        <taxon>Streptosporangiales</taxon>
        <taxon>Thermomonosporaceae</taxon>
        <taxon>Actinomadura</taxon>
    </lineage>
</organism>